<evidence type="ECO:0000313" key="9">
    <source>
        <dbReference type="Proteomes" id="UP000530660"/>
    </source>
</evidence>
<protein>
    <recommendedName>
        <fullName evidence="7">MARVEL domain-containing protein</fullName>
    </recommendedName>
</protein>
<keyword evidence="9" id="KW-1185">Reference proteome</keyword>
<feature type="transmembrane region" description="Helical" evidence="6">
    <location>
        <begin position="210"/>
        <end position="230"/>
    </location>
</feature>
<evidence type="ECO:0000256" key="6">
    <source>
        <dbReference type="SAM" id="Phobius"/>
    </source>
</evidence>
<reference evidence="8 9" key="1">
    <citation type="journal article" date="2020" name="J. Phycol.">
        <title>Comparative genome analysis reveals Cyanidiococcus gen. nov., a new extremophilic red algal genus sister to Cyanidioschyzon (Cyanidioschyzonaceae, Rhodophyta).</title>
        <authorList>
            <person name="Liu S.-L."/>
            <person name="Chiang Y.-R."/>
            <person name="Yoon H.S."/>
            <person name="Fu H.-Y."/>
        </authorList>
    </citation>
    <scope>NUCLEOTIDE SEQUENCE [LARGE SCALE GENOMIC DNA]</scope>
    <source>
        <strain evidence="8 9">THAL066</strain>
    </source>
</reference>
<evidence type="ECO:0000256" key="4">
    <source>
        <dbReference type="ARBA" id="ARBA00023136"/>
    </source>
</evidence>
<name>A0A7J7IG31_9RHOD</name>
<keyword evidence="4 6" id="KW-0472">Membrane</keyword>
<feature type="transmembrane region" description="Helical" evidence="6">
    <location>
        <begin position="139"/>
        <end position="160"/>
    </location>
</feature>
<evidence type="ECO:0000256" key="5">
    <source>
        <dbReference type="SAM" id="MobiDB-lite"/>
    </source>
</evidence>
<evidence type="ECO:0000313" key="8">
    <source>
        <dbReference type="EMBL" id="KAF6001639.1"/>
    </source>
</evidence>
<keyword evidence="2 6" id="KW-0812">Transmembrane</keyword>
<feature type="region of interest" description="Disordered" evidence="5">
    <location>
        <begin position="1"/>
        <end position="88"/>
    </location>
</feature>
<comment type="subcellular location">
    <subcellularLocation>
        <location evidence="1">Membrane</location>
        <topology evidence="1">Multi-pass membrane protein</topology>
    </subcellularLocation>
</comment>
<feature type="transmembrane region" description="Helical" evidence="6">
    <location>
        <begin position="250"/>
        <end position="270"/>
    </location>
</feature>
<organism evidence="8 9">
    <name type="scientific">Cyanidiococcus yangmingshanensis</name>
    <dbReference type="NCBI Taxonomy" id="2690220"/>
    <lineage>
        <taxon>Eukaryota</taxon>
        <taxon>Rhodophyta</taxon>
        <taxon>Bangiophyceae</taxon>
        <taxon>Cyanidiales</taxon>
        <taxon>Cyanidiaceae</taxon>
        <taxon>Cyanidiococcus</taxon>
    </lineage>
</organism>
<accession>A0A7J7IG31</accession>
<dbReference type="OrthoDB" id="10302811at2759"/>
<evidence type="ECO:0000256" key="3">
    <source>
        <dbReference type="ARBA" id="ARBA00022989"/>
    </source>
</evidence>
<feature type="domain" description="MARVEL" evidence="7">
    <location>
        <begin position="137"/>
        <end position="262"/>
    </location>
</feature>
<evidence type="ECO:0000256" key="1">
    <source>
        <dbReference type="ARBA" id="ARBA00004141"/>
    </source>
</evidence>
<feature type="transmembrane region" description="Helical" evidence="6">
    <location>
        <begin position="180"/>
        <end position="198"/>
    </location>
</feature>
<dbReference type="EMBL" id="VWRR01000013">
    <property type="protein sequence ID" value="KAF6001639.1"/>
    <property type="molecule type" value="Genomic_DNA"/>
</dbReference>
<keyword evidence="3 6" id="KW-1133">Transmembrane helix</keyword>
<dbReference type="AlphaFoldDB" id="A0A7J7IG31"/>
<dbReference type="Proteomes" id="UP000530660">
    <property type="component" value="Unassembled WGS sequence"/>
</dbReference>
<dbReference type="InterPro" id="IPR008253">
    <property type="entry name" value="Marvel"/>
</dbReference>
<proteinExistence type="predicted"/>
<feature type="compositionally biased region" description="Low complexity" evidence="5">
    <location>
        <begin position="281"/>
        <end position="291"/>
    </location>
</feature>
<dbReference type="GO" id="GO:0016020">
    <property type="term" value="C:membrane"/>
    <property type="evidence" value="ECO:0007669"/>
    <property type="project" value="UniProtKB-SubCell"/>
</dbReference>
<evidence type="ECO:0000256" key="2">
    <source>
        <dbReference type="ARBA" id="ARBA00022692"/>
    </source>
</evidence>
<feature type="region of interest" description="Disordered" evidence="5">
    <location>
        <begin position="281"/>
        <end position="304"/>
    </location>
</feature>
<comment type="caution">
    <text evidence="8">The sequence shown here is derived from an EMBL/GenBank/DDBJ whole genome shotgun (WGS) entry which is preliminary data.</text>
</comment>
<gene>
    <name evidence="8" type="ORF">F1559_000522</name>
</gene>
<dbReference type="Pfam" id="PF01284">
    <property type="entry name" value="MARVEL"/>
    <property type="match status" value="1"/>
</dbReference>
<sequence>MESELEWPQRAQRVEQEPIETTRWASGSGPRLPPRDTAGRLPGGVTAPGSISYPWRTLPPPEDFTHDTLDETDSLGNPAAPTPASLKAKAAPAVLEQADHYGGSNIAPLQSDPEPVCLCRIRSVGELTFQTWYSLSKSLLYLLEFTWAIVVFGVTANTLYNGTHCSLSSTDSTALCRYAIALGVIGWVIVLILAIIYFGTNALAKNLPPVYEMIVQIFLTVWWFIGSVVISADLGSASPNQVDINTVIAFSWMLFVMHLVHTGICLWQWLQTAWTAPWQAPQQPARPATAPSPTPSERTVQSSV</sequence>
<evidence type="ECO:0000259" key="7">
    <source>
        <dbReference type="Pfam" id="PF01284"/>
    </source>
</evidence>